<dbReference type="InterPro" id="IPR002219">
    <property type="entry name" value="PKC_DAG/PE"/>
</dbReference>
<dbReference type="GO" id="GO:0140664">
    <property type="term" value="F:ATP-dependent DNA damage sensor activity"/>
    <property type="evidence" value="ECO:0007669"/>
    <property type="project" value="InterPro"/>
</dbReference>
<evidence type="ECO:0000256" key="6">
    <source>
        <dbReference type="ARBA" id="ARBA00022840"/>
    </source>
</evidence>
<dbReference type="InterPro" id="IPR049428">
    <property type="entry name" value="RecA-like_N"/>
</dbReference>
<evidence type="ECO:0000256" key="7">
    <source>
        <dbReference type="ARBA" id="ARBA00023125"/>
    </source>
</evidence>
<keyword evidence="14" id="KW-1185">Reference proteome</keyword>
<evidence type="ECO:0000313" key="14">
    <source>
        <dbReference type="Proteomes" id="UP000807159"/>
    </source>
</evidence>
<dbReference type="InterPro" id="IPR003593">
    <property type="entry name" value="AAA+_ATPase"/>
</dbReference>
<dbReference type="SUPFAM" id="SSF57889">
    <property type="entry name" value="Cysteine-rich domain"/>
    <property type="match status" value="6"/>
</dbReference>
<feature type="domain" description="Phorbol-ester/DAG-type" evidence="10">
    <location>
        <begin position="1"/>
        <end position="37"/>
    </location>
</feature>
<evidence type="ECO:0000259" key="11">
    <source>
        <dbReference type="PROSITE" id="PS50162"/>
    </source>
</evidence>
<name>A0A8T2WXG4_POPDE</name>
<feature type="domain" description="RecA family profile 2" evidence="12">
    <location>
        <begin position="718"/>
        <end position="792"/>
    </location>
</feature>
<dbReference type="Pfam" id="PF00154">
    <property type="entry name" value="RecA_N"/>
    <property type="match status" value="1"/>
</dbReference>
<keyword evidence="6 9" id="KW-0067">ATP-binding</keyword>
<dbReference type="PANTHER" id="PTHR45900">
    <property type="entry name" value="RECA"/>
    <property type="match status" value="1"/>
</dbReference>
<dbReference type="InterPro" id="IPR004146">
    <property type="entry name" value="DC1"/>
</dbReference>
<dbReference type="GO" id="GO:0005524">
    <property type="term" value="F:ATP binding"/>
    <property type="evidence" value="ECO:0007669"/>
    <property type="project" value="UniProtKB-KW"/>
</dbReference>
<dbReference type="PROSITE" id="PS50163">
    <property type="entry name" value="RECA_3"/>
    <property type="match status" value="1"/>
</dbReference>
<proteinExistence type="inferred from homology"/>
<dbReference type="Gene3D" id="3.40.50.300">
    <property type="entry name" value="P-loop containing nucleotide triphosphate hydrolases"/>
    <property type="match status" value="1"/>
</dbReference>
<dbReference type="PROSITE" id="PS50162">
    <property type="entry name" value="RECA_2"/>
    <property type="match status" value="1"/>
</dbReference>
<gene>
    <name evidence="13" type="ORF">H0E87_027116</name>
</gene>
<dbReference type="GO" id="GO:0006310">
    <property type="term" value="P:DNA recombination"/>
    <property type="evidence" value="ECO:0007669"/>
    <property type="project" value="UniProtKB-KW"/>
</dbReference>
<dbReference type="InterPro" id="IPR020584">
    <property type="entry name" value="DNA_recomb/repair_RecA_CS"/>
</dbReference>
<evidence type="ECO:0000259" key="12">
    <source>
        <dbReference type="PROSITE" id="PS50163"/>
    </source>
</evidence>
<dbReference type="GO" id="GO:0006281">
    <property type="term" value="P:DNA repair"/>
    <property type="evidence" value="ECO:0007669"/>
    <property type="project" value="InterPro"/>
</dbReference>
<dbReference type="EMBL" id="JACEGQ020000016">
    <property type="protein sequence ID" value="KAH8485558.1"/>
    <property type="molecule type" value="Genomic_DNA"/>
</dbReference>
<evidence type="ECO:0000256" key="1">
    <source>
        <dbReference type="ARBA" id="ARBA00009391"/>
    </source>
</evidence>
<keyword evidence="3" id="KW-0677">Repeat</keyword>
<evidence type="ECO:0000256" key="4">
    <source>
        <dbReference type="ARBA" id="ARBA00022741"/>
    </source>
</evidence>
<organism evidence="13 14">
    <name type="scientific">Populus deltoides</name>
    <name type="common">Eastern poplar</name>
    <name type="synonym">Eastern cottonwood</name>
    <dbReference type="NCBI Taxonomy" id="3696"/>
    <lineage>
        <taxon>Eukaryota</taxon>
        <taxon>Viridiplantae</taxon>
        <taxon>Streptophyta</taxon>
        <taxon>Embryophyta</taxon>
        <taxon>Tracheophyta</taxon>
        <taxon>Spermatophyta</taxon>
        <taxon>Magnoliopsida</taxon>
        <taxon>eudicotyledons</taxon>
        <taxon>Gunneridae</taxon>
        <taxon>Pentapetalae</taxon>
        <taxon>rosids</taxon>
        <taxon>fabids</taxon>
        <taxon>Malpighiales</taxon>
        <taxon>Salicaceae</taxon>
        <taxon>Saliceae</taxon>
        <taxon>Populus</taxon>
    </lineage>
</organism>
<dbReference type="InterPro" id="IPR013765">
    <property type="entry name" value="DNA_recomb/repair_RecA"/>
</dbReference>
<evidence type="ECO:0000256" key="3">
    <source>
        <dbReference type="ARBA" id="ARBA00022737"/>
    </source>
</evidence>
<dbReference type="GO" id="GO:0046872">
    <property type="term" value="F:metal ion binding"/>
    <property type="evidence" value="ECO:0007669"/>
    <property type="project" value="UniProtKB-KW"/>
</dbReference>
<protein>
    <submittedName>
        <fullName evidence="13">Uncharacterized protein</fullName>
    </submittedName>
</protein>
<accession>A0A8T2WXG4</accession>
<dbReference type="InterPro" id="IPR046349">
    <property type="entry name" value="C1-like_sf"/>
</dbReference>
<evidence type="ECO:0000313" key="13">
    <source>
        <dbReference type="EMBL" id="KAH8485558.1"/>
    </source>
</evidence>
<dbReference type="GO" id="GO:0003697">
    <property type="term" value="F:single-stranded DNA binding"/>
    <property type="evidence" value="ECO:0007669"/>
    <property type="project" value="InterPro"/>
</dbReference>
<sequence>MCSGCDEPISGPSYRCTSCNFFLHKKCTELPQEIKRCLHPQHPLHLLAKPPAHHTGKWMCDLCNKTCKSFVYHCSFCNFYLDIKCALPPCLSEVEGQEHQFICLPKSLPLKIVSFTCNACGTDGDDSPFVCTMCQLIVHKTCISFPRSIKLRIHQHPRIIHTYHLQQWNSRNKYCGICRDGVDTNYGVYYCQDCDFVAHVNCGIQYRLSNTESDGDERSITMNDEFKESSFDIVREIKHGDERIIAEIKHFSHQHNLILIDEFNNDPKCDGCMLPIFTPFYSCTECNFFLDKACIGLPRKKYWQYDRHPLILILNTWEEDPFQCGICEQYCHGFSYNCDRCHRFLDVRCFKSAKDSIEHGGHEHPLYLAVESENRHCSGCGVSGESQTFRCVVCDFNLDFKCATLPDKARHRYDDHPLFLTYIDPNDYQYVCQICEKERDPKLWFYRCEECDFDAHRECVLGKNPFIKLGGSYTDDIHPHPLALVEKTDDYPACHNCGEPCDDLALEFSDFEPDELHDDGEAKQKDNALRLALTQLAGEFGGESMLSLQRFFNSRRAPVISTGSLKLDLALGIGGLPKGRMVEIYGKEASGKTTLALHIIKEAQKLGGYCAYLDVENAMDPSLPESMGINTENLLISHPDCAENLLSVVDTLTKSGSVDVIVVDSVAALVPQREIDTAVGGTFEDIQSRLMTQALRKINYSLCQSQTLIIFLNQVRKSLKSGRAEEVTCGGNALKFYSAVRLRMIRTRLLKTEDRITGLGVCAQVVKNKLAPAMTKAELEIQFGRGFCSESEVLELACEHSLIKKEGSSYVIGRKVFGNERVAEQYLMENEGVHDQIVAKLREKLFQRKMEL</sequence>
<feature type="domain" description="RecA family profile 1" evidence="11">
    <location>
        <begin position="556"/>
        <end position="715"/>
    </location>
</feature>
<dbReference type="PROSITE" id="PS00321">
    <property type="entry name" value="RECA_1"/>
    <property type="match status" value="1"/>
</dbReference>
<dbReference type="Pfam" id="PF03107">
    <property type="entry name" value="C1_2"/>
    <property type="match status" value="6"/>
</dbReference>
<dbReference type="Proteomes" id="UP000807159">
    <property type="component" value="Chromosome 16"/>
</dbReference>
<dbReference type="InterPro" id="IPR027417">
    <property type="entry name" value="P-loop_NTPase"/>
</dbReference>
<keyword evidence="4 9" id="KW-0547">Nucleotide-binding</keyword>
<keyword evidence="7" id="KW-0238">DNA-binding</keyword>
<dbReference type="NCBIfam" id="TIGR02012">
    <property type="entry name" value="tigrfam_recA"/>
    <property type="match status" value="1"/>
</dbReference>
<evidence type="ECO:0000256" key="5">
    <source>
        <dbReference type="ARBA" id="ARBA00022833"/>
    </source>
</evidence>
<dbReference type="PROSITE" id="PS50081">
    <property type="entry name" value="ZF_DAG_PE_2"/>
    <property type="match status" value="1"/>
</dbReference>
<evidence type="ECO:0000256" key="8">
    <source>
        <dbReference type="ARBA" id="ARBA00023172"/>
    </source>
</evidence>
<dbReference type="PRINTS" id="PR00142">
    <property type="entry name" value="RECA"/>
</dbReference>
<dbReference type="SMART" id="SM00382">
    <property type="entry name" value="AAA"/>
    <property type="match status" value="1"/>
</dbReference>
<dbReference type="SUPFAM" id="SSF52540">
    <property type="entry name" value="P-loop containing nucleoside triphosphate hydrolases"/>
    <property type="match status" value="1"/>
</dbReference>
<dbReference type="InterPro" id="IPR020588">
    <property type="entry name" value="RecA_ATP-bd"/>
</dbReference>
<reference evidence="13" key="1">
    <citation type="journal article" date="2021" name="J. Hered.">
        <title>Genome Assembly of Salicaceae Populus deltoides (Eastern Cottonwood) I-69 Based on Nanopore Sequencing and Hi-C Technologies.</title>
        <authorList>
            <person name="Bai S."/>
            <person name="Wu H."/>
            <person name="Zhang J."/>
            <person name="Pan Z."/>
            <person name="Zhao W."/>
            <person name="Li Z."/>
            <person name="Tong C."/>
        </authorList>
    </citation>
    <scope>NUCLEOTIDE SEQUENCE</scope>
    <source>
        <tissue evidence="13">Leaf</tissue>
    </source>
</reference>
<keyword evidence="5" id="KW-0862">Zinc</keyword>
<dbReference type="CDD" id="cd00983">
    <property type="entry name" value="RecA"/>
    <property type="match status" value="1"/>
</dbReference>
<dbReference type="PANTHER" id="PTHR45900:SF4">
    <property type="entry name" value="DNA REPAIR PROTEIN RECA HOMOLOG 2, MITOCHONDRIAL"/>
    <property type="match status" value="1"/>
</dbReference>
<keyword evidence="2" id="KW-0479">Metal-binding</keyword>
<evidence type="ECO:0000256" key="9">
    <source>
        <dbReference type="RuleBase" id="RU003422"/>
    </source>
</evidence>
<evidence type="ECO:0000256" key="2">
    <source>
        <dbReference type="ARBA" id="ARBA00022723"/>
    </source>
</evidence>
<dbReference type="AlphaFoldDB" id="A0A8T2WXG4"/>
<keyword evidence="8" id="KW-0233">DNA recombination</keyword>
<comment type="caution">
    <text evidence="13">The sequence shown here is derived from an EMBL/GenBank/DDBJ whole genome shotgun (WGS) entry which is preliminary data.</text>
</comment>
<dbReference type="InterPro" id="IPR020587">
    <property type="entry name" value="RecA_monomer-monomer_interface"/>
</dbReference>
<comment type="similarity">
    <text evidence="1 9">Belongs to the RecA family.</text>
</comment>
<evidence type="ECO:0000259" key="10">
    <source>
        <dbReference type="PROSITE" id="PS50081"/>
    </source>
</evidence>